<evidence type="ECO:0000313" key="1">
    <source>
        <dbReference type="EMBL" id="KAF3542629.1"/>
    </source>
</evidence>
<dbReference type="Proteomes" id="UP000266723">
    <property type="component" value="Unassembled WGS sequence"/>
</dbReference>
<proteinExistence type="predicted"/>
<reference evidence="1 2" key="1">
    <citation type="journal article" date="2020" name="BMC Genomics">
        <title>Intraspecific diversification of the crop wild relative Brassica cretica Lam. using demographic model selection.</title>
        <authorList>
            <person name="Kioukis A."/>
            <person name="Michalopoulou V.A."/>
            <person name="Briers L."/>
            <person name="Pirintsos S."/>
            <person name="Studholme D.J."/>
            <person name="Pavlidis P."/>
            <person name="Sarris P.F."/>
        </authorList>
    </citation>
    <scope>NUCLEOTIDE SEQUENCE [LARGE SCALE GENOMIC DNA]</scope>
    <source>
        <strain evidence="2">cv. PFS-1207/04</strain>
    </source>
</reference>
<sequence>MVLCFWTLVDPTYGFHWRARVRSYSLSVSSPEARWFLWQRVSSHETASASHGGLCHLVLGSEFVAARRSRSPQ</sequence>
<organism evidence="1 2">
    <name type="scientific">Brassica cretica</name>
    <name type="common">Mustard</name>
    <dbReference type="NCBI Taxonomy" id="69181"/>
    <lineage>
        <taxon>Eukaryota</taxon>
        <taxon>Viridiplantae</taxon>
        <taxon>Streptophyta</taxon>
        <taxon>Embryophyta</taxon>
        <taxon>Tracheophyta</taxon>
        <taxon>Spermatophyta</taxon>
        <taxon>Magnoliopsida</taxon>
        <taxon>eudicotyledons</taxon>
        <taxon>Gunneridae</taxon>
        <taxon>Pentapetalae</taxon>
        <taxon>rosids</taxon>
        <taxon>malvids</taxon>
        <taxon>Brassicales</taxon>
        <taxon>Brassicaceae</taxon>
        <taxon>Brassiceae</taxon>
        <taxon>Brassica</taxon>
    </lineage>
</organism>
<accession>A0ABQ7BT28</accession>
<keyword evidence="2" id="KW-1185">Reference proteome</keyword>
<evidence type="ECO:0008006" key="3">
    <source>
        <dbReference type="Google" id="ProtNLM"/>
    </source>
</evidence>
<gene>
    <name evidence="1" type="ORF">DY000_02010219</name>
</gene>
<protein>
    <recommendedName>
        <fullName evidence="3">Secreted protein</fullName>
    </recommendedName>
</protein>
<evidence type="ECO:0000313" key="2">
    <source>
        <dbReference type="Proteomes" id="UP000266723"/>
    </source>
</evidence>
<name>A0ABQ7BT28_BRACR</name>
<dbReference type="EMBL" id="QGKV02000832">
    <property type="protein sequence ID" value="KAF3542629.1"/>
    <property type="molecule type" value="Genomic_DNA"/>
</dbReference>
<comment type="caution">
    <text evidence="1">The sequence shown here is derived from an EMBL/GenBank/DDBJ whole genome shotgun (WGS) entry which is preliminary data.</text>
</comment>